<dbReference type="SUPFAM" id="SSF49503">
    <property type="entry name" value="Cupredoxins"/>
    <property type="match status" value="1"/>
</dbReference>
<feature type="compositionally biased region" description="Gly residues" evidence="10">
    <location>
        <begin position="34"/>
        <end position="44"/>
    </location>
</feature>
<dbReference type="PRINTS" id="PR00155">
    <property type="entry name" value="AMICYANIN"/>
</dbReference>
<dbReference type="EMBL" id="REFS01000006">
    <property type="protein sequence ID" value="RMB12782.1"/>
    <property type="molecule type" value="Genomic_DNA"/>
</dbReference>
<dbReference type="GO" id="GO:0042597">
    <property type="term" value="C:periplasmic space"/>
    <property type="evidence" value="ECO:0007669"/>
    <property type="project" value="UniProtKB-SubCell"/>
</dbReference>
<name>A0A3M0CTI6_9EURY</name>
<dbReference type="CDD" id="cd04220">
    <property type="entry name" value="Halocyanin"/>
    <property type="match status" value="1"/>
</dbReference>
<dbReference type="InterPro" id="IPR000923">
    <property type="entry name" value="BlueCu_1"/>
</dbReference>
<dbReference type="KEGG" id="haer:DU502_14750"/>
<gene>
    <name evidence="13" type="ORF">ATH50_2935</name>
    <name evidence="12" type="ORF">DU502_14750</name>
</gene>
<dbReference type="EMBL" id="CP034145">
    <property type="protein sequence ID" value="AZH26554.1"/>
    <property type="molecule type" value="Genomic_DNA"/>
</dbReference>
<comment type="subcellular location">
    <subcellularLocation>
        <location evidence="1">Membrane</location>
    </subcellularLocation>
    <subcellularLocation>
        <location evidence="2">Periplasm</location>
    </subcellularLocation>
</comment>
<reference evidence="12 15" key="2">
    <citation type="submission" date="2018-07" db="EMBL/GenBank/DDBJ databases">
        <title>Genome sequences of Haloplanus aerogenes JCM 16430T.</title>
        <authorList>
            <person name="Kim Y.B."/>
            <person name="Roh S.W."/>
        </authorList>
    </citation>
    <scope>NUCLEOTIDE SEQUENCE [LARGE SCALE GENOMIC DNA]</scope>
    <source>
        <strain evidence="12 15">JCM 16430</strain>
    </source>
</reference>
<keyword evidence="15" id="KW-1185">Reference proteome</keyword>
<feature type="binding site" evidence="9">
    <location>
        <position position="195"/>
    </location>
    <ligand>
        <name>Cu cation</name>
        <dbReference type="ChEBI" id="CHEBI:23378"/>
    </ligand>
</feature>
<proteinExistence type="predicted"/>
<evidence type="ECO:0000256" key="9">
    <source>
        <dbReference type="PIRSR" id="PIRSR602386-1"/>
    </source>
</evidence>
<evidence type="ECO:0000256" key="8">
    <source>
        <dbReference type="ARBA" id="ARBA00023136"/>
    </source>
</evidence>
<keyword evidence="5" id="KW-0574">Periplasm</keyword>
<dbReference type="GO" id="GO:0005507">
    <property type="term" value="F:copper ion binding"/>
    <property type="evidence" value="ECO:0007669"/>
    <property type="project" value="InterPro"/>
</dbReference>
<dbReference type="Proteomes" id="UP000277326">
    <property type="component" value="Unassembled WGS sequence"/>
</dbReference>
<dbReference type="InterPro" id="IPR017533">
    <property type="entry name" value="Halocyanin"/>
</dbReference>
<evidence type="ECO:0000256" key="2">
    <source>
        <dbReference type="ARBA" id="ARBA00004418"/>
    </source>
</evidence>
<feature type="binding site" evidence="9">
    <location>
        <position position="187"/>
    </location>
    <ligand>
        <name>Cu cation</name>
        <dbReference type="ChEBI" id="CHEBI:23378"/>
    </ligand>
</feature>
<evidence type="ECO:0000256" key="1">
    <source>
        <dbReference type="ARBA" id="ARBA00004370"/>
    </source>
</evidence>
<keyword evidence="7 9" id="KW-0186">Copper</keyword>
<evidence type="ECO:0000259" key="11">
    <source>
        <dbReference type="Pfam" id="PF00127"/>
    </source>
</evidence>
<dbReference type="RefSeq" id="WP_121921514.1">
    <property type="nucleotide sequence ID" value="NZ_CP034145.1"/>
</dbReference>
<evidence type="ECO:0000313" key="15">
    <source>
        <dbReference type="Proteomes" id="UP000282007"/>
    </source>
</evidence>
<dbReference type="InterPro" id="IPR028871">
    <property type="entry name" value="BlueCu_1_BS"/>
</dbReference>
<dbReference type="AlphaFoldDB" id="A0A3M0CTI6"/>
<evidence type="ECO:0000256" key="10">
    <source>
        <dbReference type="SAM" id="MobiDB-lite"/>
    </source>
</evidence>
<reference evidence="13 14" key="1">
    <citation type="journal article" date="2015" name="Stand. Genomic Sci.">
        <title>Genomic Encyclopedia of Bacterial and Archaeal Type Strains, Phase III: the genomes of soil and plant-associated and newly described type strains.</title>
        <authorList>
            <person name="Whitman W.B."/>
            <person name="Woyke T."/>
            <person name="Klenk H.P."/>
            <person name="Zhou Y."/>
            <person name="Lilburn T.G."/>
            <person name="Beck B.J."/>
            <person name="De Vos P."/>
            <person name="Vandamme P."/>
            <person name="Eisen J.A."/>
            <person name="Garrity G."/>
            <person name="Hugenholtz P."/>
            <person name="Kyrpides N.C."/>
        </authorList>
    </citation>
    <scope>NUCLEOTIDE SEQUENCE [LARGE SCALE GENOMIC DNA]</scope>
    <source>
        <strain evidence="13 14">CGMCC 1.10124</strain>
    </source>
</reference>
<dbReference type="InterPro" id="IPR006311">
    <property type="entry name" value="TAT_signal"/>
</dbReference>
<accession>A0A3M0CTI6</accession>
<dbReference type="PANTHER" id="PTHR34192:SF10">
    <property type="entry name" value="PLASTOCYANIN MAJOR ISOFORM, CHLOROPLASTIC-RELATED"/>
    <property type="match status" value="1"/>
</dbReference>
<reference evidence="13" key="3">
    <citation type="submission" date="2018-10" db="EMBL/GenBank/DDBJ databases">
        <authorList>
            <person name="Whitman W."/>
            <person name="Huntemann M."/>
            <person name="Clum A."/>
            <person name="Pillay M."/>
            <person name="Palaniappan K."/>
            <person name="Varghese N."/>
            <person name="Mikhailova N."/>
            <person name="Stamatis D."/>
            <person name="Reddy T."/>
            <person name="Daum C."/>
            <person name="Shapiro N."/>
            <person name="Ivanova N."/>
            <person name="Kyrpides N."/>
            <person name="Woyke T."/>
        </authorList>
    </citation>
    <scope>NUCLEOTIDE SEQUENCE</scope>
    <source>
        <strain evidence="13">CGMCC 1.10124</strain>
    </source>
</reference>
<feature type="domain" description="Blue (type 1) copper" evidence="11">
    <location>
        <begin position="120"/>
        <end position="201"/>
    </location>
</feature>
<dbReference type="PROSITE" id="PS00196">
    <property type="entry name" value="COPPER_BLUE"/>
    <property type="match status" value="1"/>
</dbReference>
<dbReference type="PANTHER" id="PTHR34192">
    <property type="entry name" value="PLASTOCYANIN MAJOR ISOFORM, CHLOROPLASTIC-RELATED"/>
    <property type="match status" value="1"/>
</dbReference>
<feature type="binding site" evidence="9">
    <location>
        <position position="152"/>
    </location>
    <ligand>
        <name>Cu cation</name>
        <dbReference type="ChEBI" id="CHEBI:23378"/>
    </ligand>
</feature>
<evidence type="ECO:0000256" key="5">
    <source>
        <dbReference type="ARBA" id="ARBA00022764"/>
    </source>
</evidence>
<dbReference type="Proteomes" id="UP000282007">
    <property type="component" value="Chromosome"/>
</dbReference>
<dbReference type="InterPro" id="IPR002386">
    <property type="entry name" value="Amicyanin/Pseudoazurin"/>
</dbReference>
<comment type="cofactor">
    <cofactor evidence="9">
        <name>Cu cation</name>
        <dbReference type="ChEBI" id="CHEBI:23378"/>
    </cofactor>
    <text evidence="9">Binds 1 copper ion per subunit.</text>
</comment>
<evidence type="ECO:0000313" key="12">
    <source>
        <dbReference type="EMBL" id="AZH26554.1"/>
    </source>
</evidence>
<dbReference type="GO" id="GO:0009055">
    <property type="term" value="F:electron transfer activity"/>
    <property type="evidence" value="ECO:0007669"/>
    <property type="project" value="InterPro"/>
</dbReference>
<evidence type="ECO:0000256" key="4">
    <source>
        <dbReference type="ARBA" id="ARBA00022723"/>
    </source>
</evidence>
<keyword evidence="3" id="KW-0813">Transport</keyword>
<dbReference type="Pfam" id="PF00127">
    <property type="entry name" value="Copper-bind"/>
    <property type="match status" value="1"/>
</dbReference>
<dbReference type="Gene3D" id="2.60.40.420">
    <property type="entry name" value="Cupredoxins - blue copper proteins"/>
    <property type="match status" value="1"/>
</dbReference>
<protein>
    <submittedName>
        <fullName evidence="12">Halocyanin domain-containing protein</fullName>
    </submittedName>
    <submittedName>
        <fullName evidence="13">Halocyanin-like protein</fullName>
    </submittedName>
</protein>
<evidence type="ECO:0000313" key="13">
    <source>
        <dbReference type="EMBL" id="RMB12782.1"/>
    </source>
</evidence>
<evidence type="ECO:0000256" key="7">
    <source>
        <dbReference type="ARBA" id="ARBA00023008"/>
    </source>
</evidence>
<sequence>MTDERTRRTVLRLAVGAGLVGLAGCLTPRRQPRPGGGGDGGSGARGTPHSPGSGPHDQQGTGRHGGQHGSPMGPHGSTTRRGTQARDGDSADQWLADVDNFDGVVDRTNRSTVTVRVGAAGNGGYYAFEPPAVRVSRGTTVEWTWTGEGGAHDVVARDGSFESDLTASADATFSHTFATTGTYPYYCTPHRSLGMKGIVVVV</sequence>
<feature type="region of interest" description="Disordered" evidence="10">
    <location>
        <begin position="20"/>
        <end position="89"/>
    </location>
</feature>
<evidence type="ECO:0000313" key="14">
    <source>
        <dbReference type="Proteomes" id="UP000277326"/>
    </source>
</evidence>
<dbReference type="NCBIfam" id="TIGR03102">
    <property type="entry name" value="halo_cynanin"/>
    <property type="match status" value="1"/>
</dbReference>
<dbReference type="OrthoDB" id="11836at2157"/>
<keyword evidence="4 9" id="KW-0479">Metal-binding</keyword>
<dbReference type="InterPro" id="IPR008972">
    <property type="entry name" value="Cupredoxin"/>
</dbReference>
<dbReference type="GeneID" id="38472570"/>
<dbReference type="GO" id="GO:0016020">
    <property type="term" value="C:membrane"/>
    <property type="evidence" value="ECO:0007669"/>
    <property type="project" value="UniProtKB-SubCell"/>
</dbReference>
<evidence type="ECO:0000256" key="6">
    <source>
        <dbReference type="ARBA" id="ARBA00022982"/>
    </source>
</evidence>
<keyword evidence="8" id="KW-0472">Membrane</keyword>
<organism evidence="13 14">
    <name type="scientific">Haloplanus aerogenes</name>
    <dbReference type="NCBI Taxonomy" id="660522"/>
    <lineage>
        <taxon>Archaea</taxon>
        <taxon>Methanobacteriati</taxon>
        <taxon>Methanobacteriota</taxon>
        <taxon>Stenosarchaea group</taxon>
        <taxon>Halobacteria</taxon>
        <taxon>Halobacteriales</taxon>
        <taxon>Haloferacaceae</taxon>
        <taxon>Haloplanus</taxon>
    </lineage>
</organism>
<evidence type="ECO:0000256" key="3">
    <source>
        <dbReference type="ARBA" id="ARBA00022448"/>
    </source>
</evidence>
<keyword evidence="6" id="KW-0249">Electron transport</keyword>
<dbReference type="PROSITE" id="PS51318">
    <property type="entry name" value="TAT"/>
    <property type="match status" value="1"/>
</dbReference>
<dbReference type="PROSITE" id="PS51257">
    <property type="entry name" value="PROKAR_LIPOPROTEIN"/>
    <property type="match status" value="1"/>
</dbReference>
<feature type="binding site" evidence="9">
    <location>
        <position position="190"/>
    </location>
    <ligand>
        <name>Cu cation</name>
        <dbReference type="ChEBI" id="CHEBI:23378"/>
    </ligand>
</feature>